<evidence type="ECO:0000259" key="3">
    <source>
        <dbReference type="PROSITE" id="PS50894"/>
    </source>
</evidence>
<keyword evidence="2" id="KW-0597">Phosphoprotein</keyword>
<evidence type="ECO:0000256" key="2">
    <source>
        <dbReference type="PROSITE-ProRule" id="PRU00110"/>
    </source>
</evidence>
<feature type="domain" description="HPt" evidence="3">
    <location>
        <begin position="19"/>
        <end position="115"/>
    </location>
</feature>
<keyword evidence="1" id="KW-0902">Two-component regulatory system</keyword>
<feature type="modified residue" description="Phosphohistidine" evidence="2">
    <location>
        <position position="58"/>
    </location>
</feature>
<dbReference type="AlphaFoldDB" id="A0A1H2YTN7"/>
<dbReference type="STRING" id="488533.SAMN04487960_10668"/>
<keyword evidence="5" id="KW-1185">Reference proteome</keyword>
<sequence length="115" mass="12535">MTDRLHLDEEALAELKEVMEDEFGILIETYLSDSADRISALQQALDAGNDESFAKSAHSFKGSSVNIGAPQLGALCLEAELAGRAGRLDEAGVMLERIVLEFQTVRALFQQLLNP</sequence>
<dbReference type="RefSeq" id="WP_091813452.1">
    <property type="nucleotide sequence ID" value="NZ_FNNE01000006.1"/>
</dbReference>
<dbReference type="Gene3D" id="1.20.120.160">
    <property type="entry name" value="HPT domain"/>
    <property type="match status" value="1"/>
</dbReference>
<reference evidence="4 5" key="1">
    <citation type="submission" date="2016-10" db="EMBL/GenBank/DDBJ databases">
        <authorList>
            <person name="de Groot N.N."/>
        </authorList>
    </citation>
    <scope>NUCLEOTIDE SEQUENCE [LARGE SCALE GENOMIC DNA]</scope>
    <source>
        <strain evidence="4 5">CGMCC 1.7059</strain>
    </source>
</reference>
<organism evidence="4 5">
    <name type="scientific">Marinobacter mobilis</name>
    <dbReference type="NCBI Taxonomy" id="488533"/>
    <lineage>
        <taxon>Bacteria</taxon>
        <taxon>Pseudomonadati</taxon>
        <taxon>Pseudomonadota</taxon>
        <taxon>Gammaproteobacteria</taxon>
        <taxon>Pseudomonadales</taxon>
        <taxon>Marinobacteraceae</taxon>
        <taxon>Marinobacter</taxon>
    </lineage>
</organism>
<accession>A0A1H2YTN7</accession>
<dbReference type="Pfam" id="PF01627">
    <property type="entry name" value="Hpt"/>
    <property type="match status" value="1"/>
</dbReference>
<dbReference type="OrthoDB" id="9131849at2"/>
<proteinExistence type="predicted"/>
<dbReference type="GO" id="GO:0004672">
    <property type="term" value="F:protein kinase activity"/>
    <property type="evidence" value="ECO:0007669"/>
    <property type="project" value="UniProtKB-ARBA"/>
</dbReference>
<dbReference type="EMBL" id="FNNE01000006">
    <property type="protein sequence ID" value="SDX08421.1"/>
    <property type="molecule type" value="Genomic_DNA"/>
</dbReference>
<dbReference type="InterPro" id="IPR036641">
    <property type="entry name" value="HPT_dom_sf"/>
</dbReference>
<dbReference type="SUPFAM" id="SSF47226">
    <property type="entry name" value="Histidine-containing phosphotransfer domain, HPT domain"/>
    <property type="match status" value="1"/>
</dbReference>
<dbReference type="PROSITE" id="PS50894">
    <property type="entry name" value="HPT"/>
    <property type="match status" value="1"/>
</dbReference>
<dbReference type="Proteomes" id="UP000199675">
    <property type="component" value="Unassembled WGS sequence"/>
</dbReference>
<gene>
    <name evidence="4" type="ORF">SAMN04487960_10668</name>
</gene>
<protein>
    <submittedName>
        <fullName evidence="4">Hpt domain-containing protein</fullName>
    </submittedName>
</protein>
<dbReference type="SMART" id="SM00073">
    <property type="entry name" value="HPT"/>
    <property type="match status" value="1"/>
</dbReference>
<dbReference type="GO" id="GO:0000160">
    <property type="term" value="P:phosphorelay signal transduction system"/>
    <property type="evidence" value="ECO:0007669"/>
    <property type="project" value="UniProtKB-KW"/>
</dbReference>
<evidence type="ECO:0000256" key="1">
    <source>
        <dbReference type="ARBA" id="ARBA00023012"/>
    </source>
</evidence>
<dbReference type="InterPro" id="IPR008207">
    <property type="entry name" value="Sig_transdc_His_kin_Hpt_dom"/>
</dbReference>
<evidence type="ECO:0000313" key="4">
    <source>
        <dbReference type="EMBL" id="SDX08421.1"/>
    </source>
</evidence>
<name>A0A1H2YTN7_9GAMM</name>
<evidence type="ECO:0000313" key="5">
    <source>
        <dbReference type="Proteomes" id="UP000199675"/>
    </source>
</evidence>